<evidence type="ECO:0000313" key="1">
    <source>
        <dbReference type="EMBL" id="GBG87987.1"/>
    </source>
</evidence>
<comment type="caution">
    <text evidence="1">The sequence shown here is derived from an EMBL/GenBank/DDBJ whole genome shotgun (WGS) entry which is preliminary data.</text>
</comment>
<proteinExistence type="predicted"/>
<dbReference type="Gramene" id="GBG87987">
    <property type="protein sequence ID" value="GBG87987"/>
    <property type="gene ID" value="CBR_g46358"/>
</dbReference>
<dbReference type="EMBL" id="BFEA01000643">
    <property type="protein sequence ID" value="GBG87987.1"/>
    <property type="molecule type" value="Genomic_DNA"/>
</dbReference>
<evidence type="ECO:0000313" key="2">
    <source>
        <dbReference type="Proteomes" id="UP000265515"/>
    </source>
</evidence>
<reference evidence="1 2" key="1">
    <citation type="journal article" date="2018" name="Cell">
        <title>The Chara Genome: Secondary Complexity and Implications for Plant Terrestrialization.</title>
        <authorList>
            <person name="Nishiyama T."/>
            <person name="Sakayama H."/>
            <person name="Vries J.D."/>
            <person name="Buschmann H."/>
            <person name="Saint-Marcoux D."/>
            <person name="Ullrich K.K."/>
            <person name="Haas F.B."/>
            <person name="Vanderstraeten L."/>
            <person name="Becker D."/>
            <person name="Lang D."/>
            <person name="Vosolsobe S."/>
            <person name="Rombauts S."/>
            <person name="Wilhelmsson P.K.I."/>
            <person name="Janitza P."/>
            <person name="Kern R."/>
            <person name="Heyl A."/>
            <person name="Rumpler F."/>
            <person name="Villalobos L.I.A.C."/>
            <person name="Clay J.M."/>
            <person name="Skokan R."/>
            <person name="Toyoda A."/>
            <person name="Suzuki Y."/>
            <person name="Kagoshima H."/>
            <person name="Schijlen E."/>
            <person name="Tajeshwar N."/>
            <person name="Catarino B."/>
            <person name="Hetherington A.J."/>
            <person name="Saltykova A."/>
            <person name="Bonnot C."/>
            <person name="Breuninger H."/>
            <person name="Symeonidi A."/>
            <person name="Radhakrishnan G.V."/>
            <person name="Van Nieuwerburgh F."/>
            <person name="Deforce D."/>
            <person name="Chang C."/>
            <person name="Karol K.G."/>
            <person name="Hedrich R."/>
            <person name="Ulvskov P."/>
            <person name="Glockner G."/>
            <person name="Delwiche C.F."/>
            <person name="Petrasek J."/>
            <person name="Van de Peer Y."/>
            <person name="Friml J."/>
            <person name="Beilby M."/>
            <person name="Dolan L."/>
            <person name="Kohara Y."/>
            <person name="Sugano S."/>
            <person name="Fujiyama A."/>
            <person name="Delaux P.-M."/>
            <person name="Quint M."/>
            <person name="TheiBen G."/>
            <person name="Hagemann M."/>
            <person name="Harholt J."/>
            <person name="Dunand C."/>
            <person name="Zachgo S."/>
            <person name="Langdale J."/>
            <person name="Maumus F."/>
            <person name="Straeten D.V.D."/>
            <person name="Gould S.B."/>
            <person name="Rensing S.A."/>
        </authorList>
    </citation>
    <scope>NUCLEOTIDE SEQUENCE [LARGE SCALE GENOMIC DNA]</scope>
    <source>
        <strain evidence="1 2">S276</strain>
    </source>
</reference>
<sequence length="430" mass="50200">MLRLWHYVEFEHEEMEKEEWNIRSSFFRSKRQLLEEYSDKGHDEKLWNESRKFFNDNTYVNKCPQYLGCQHDNNVKKTVALLNDPHFLAEWKRVVLSMITGDHAQSKKGPWGVDECINIFWRRTSAVTTLAPFVIDPLNAMDHKDALGKLGHQLRSHTCVLDLCGTVDRSRWDSGAFASLSEFLGIVCQDYWTLVVFVPCLWNLSFMTSLFALGATRCYTGKWVRKTPAKKTHQFGNSLWEEPDVMHILFKGDDPRLLTRLVYEGTVSEDDAAALRRKQKVTPTDVEEKPFKSLHFVNFGNLTQRGVVYKEFERYPNQLCNQLLFFCGVVDAVLFLGNPHAQVVWNLLHQGRHILALEGDSTQLEFIVQFVHHEVQSGAYACDFHHVVVKPVYDPNKDMFFNLTSKKRHQVYSFRFGHQPKWRVDEQFVM</sequence>
<dbReference type="AlphaFoldDB" id="A0A388M090"/>
<dbReference type="Proteomes" id="UP000265515">
    <property type="component" value="Unassembled WGS sequence"/>
</dbReference>
<protein>
    <submittedName>
        <fullName evidence="1">Uncharacterized protein</fullName>
    </submittedName>
</protein>
<keyword evidence="2" id="KW-1185">Reference proteome</keyword>
<name>A0A388M090_CHABU</name>
<gene>
    <name evidence="1" type="ORF">CBR_g46358</name>
</gene>
<accession>A0A388M090</accession>
<organism evidence="1 2">
    <name type="scientific">Chara braunii</name>
    <name type="common">Braun's stonewort</name>
    <dbReference type="NCBI Taxonomy" id="69332"/>
    <lineage>
        <taxon>Eukaryota</taxon>
        <taxon>Viridiplantae</taxon>
        <taxon>Streptophyta</taxon>
        <taxon>Charophyceae</taxon>
        <taxon>Charales</taxon>
        <taxon>Characeae</taxon>
        <taxon>Chara</taxon>
    </lineage>
</organism>